<dbReference type="PROSITE" id="PS51257">
    <property type="entry name" value="PROKAR_LIPOPROTEIN"/>
    <property type="match status" value="1"/>
</dbReference>
<protein>
    <recommendedName>
        <fullName evidence="3">SbsA Ig-like domain-containing protein</fullName>
    </recommendedName>
</protein>
<dbReference type="Proteomes" id="UP000028725">
    <property type="component" value="Unassembled WGS sequence"/>
</dbReference>
<reference evidence="1 2" key="1">
    <citation type="submission" date="2014-04" db="EMBL/GenBank/DDBJ databases">
        <title>Genome assembly of Hyalangium minutum DSM 14724.</title>
        <authorList>
            <person name="Sharma G."/>
            <person name="Subramanian S."/>
        </authorList>
    </citation>
    <scope>NUCLEOTIDE SEQUENCE [LARGE SCALE GENOMIC DNA]</scope>
    <source>
        <strain evidence="1 2">DSM 14724</strain>
    </source>
</reference>
<dbReference type="RefSeq" id="WP_044199880.1">
    <property type="nucleotide sequence ID" value="NZ_JMCB01000034.1"/>
</dbReference>
<dbReference type="AlphaFoldDB" id="A0A085VU21"/>
<sequence>MYRILMVAWLGMLVACSKQEEFTGSLEFVSPVENSTLGERLTVQLQTAPAAAFIDLSLDGEIVARLSSPYTHELDLRQLADGAHELTAVAFFNVNGERPQLERRVSFTRDATAPKIVARWPQAGEPFTRACGIAAEFSEIIVPDSLSVTVRDGAGASVPASLVLLGGRKLLIFPAVPAALPTSWNISIMATDEFGNVLSEGPWGLEVPRLVEGLRPDSPGSSEMTIARSGSEIVMAYQEAVPGQETPAIAFGSLCKSGPAARVESNTGAVALATAPDGIAYAAHHGIHVHRLVNDVWGDPIATMPFSTWTWNVGLAIGPGGMMALGWQPAQEYRCQHAGRVVNGTLEELTGMPCGPESGLTTEPQVVVDGAGRPVFAWLERTAAGTASVRVVAWSPEGWVQLGESFPGIGYERPMLSVDAQGRPVVAYSSPANDGILVKVWTGTDWSDLPRLAAENWAFPKKLAVSGSTLFLAWEQPRAGGDFELRVSALGSGDTAWRTEAGPFDIIGPSHWGSVGLVTDQAGWSVLAWTNPASDGRYRIHTAWNNVSTR</sequence>
<evidence type="ECO:0008006" key="3">
    <source>
        <dbReference type="Google" id="ProtNLM"/>
    </source>
</evidence>
<keyword evidence="2" id="KW-1185">Reference proteome</keyword>
<accession>A0A085VU21</accession>
<organism evidence="1 2">
    <name type="scientific">Hyalangium minutum</name>
    <dbReference type="NCBI Taxonomy" id="394096"/>
    <lineage>
        <taxon>Bacteria</taxon>
        <taxon>Pseudomonadati</taxon>
        <taxon>Myxococcota</taxon>
        <taxon>Myxococcia</taxon>
        <taxon>Myxococcales</taxon>
        <taxon>Cystobacterineae</taxon>
        <taxon>Archangiaceae</taxon>
        <taxon>Hyalangium</taxon>
    </lineage>
</organism>
<evidence type="ECO:0000313" key="1">
    <source>
        <dbReference type="EMBL" id="KFE58934.1"/>
    </source>
</evidence>
<gene>
    <name evidence="1" type="ORF">DB31_6231</name>
</gene>
<dbReference type="EMBL" id="JMCB01000034">
    <property type="protein sequence ID" value="KFE58934.1"/>
    <property type="molecule type" value="Genomic_DNA"/>
</dbReference>
<name>A0A085VU21_9BACT</name>
<evidence type="ECO:0000313" key="2">
    <source>
        <dbReference type="Proteomes" id="UP000028725"/>
    </source>
</evidence>
<comment type="caution">
    <text evidence="1">The sequence shown here is derived from an EMBL/GenBank/DDBJ whole genome shotgun (WGS) entry which is preliminary data.</text>
</comment>
<dbReference type="OrthoDB" id="900053at2"/>
<proteinExistence type="predicted"/>